<dbReference type="STRING" id="56110.Oscil6304_3288"/>
<dbReference type="KEGG" id="oac:Oscil6304_3288"/>
<dbReference type="PATRIC" id="fig|56110.3.peg.3930"/>
<dbReference type="GO" id="GO:0006355">
    <property type="term" value="P:regulation of DNA-templated transcription"/>
    <property type="evidence" value="ECO:0007669"/>
    <property type="project" value="InterPro"/>
</dbReference>
<dbReference type="EMBL" id="CP003607">
    <property type="protein sequence ID" value="AFY82863.1"/>
    <property type="molecule type" value="Genomic_DNA"/>
</dbReference>
<dbReference type="eggNOG" id="COG4226">
    <property type="taxonomic scope" value="Bacteria"/>
</dbReference>
<dbReference type="AlphaFoldDB" id="K9TKE4"/>
<reference evidence="1 2" key="1">
    <citation type="submission" date="2012-06" db="EMBL/GenBank/DDBJ databases">
        <title>Finished chromosome of genome of Oscillatoria acuminata PCC 6304.</title>
        <authorList>
            <consortium name="US DOE Joint Genome Institute"/>
            <person name="Gugger M."/>
            <person name="Coursin T."/>
            <person name="Rippka R."/>
            <person name="Tandeau De Marsac N."/>
            <person name="Huntemann M."/>
            <person name="Wei C.-L."/>
            <person name="Han J."/>
            <person name="Detter J.C."/>
            <person name="Han C."/>
            <person name="Tapia R."/>
            <person name="Davenport K."/>
            <person name="Daligault H."/>
            <person name="Erkkila T."/>
            <person name="Gu W."/>
            <person name="Munk A.C.C."/>
            <person name="Teshima H."/>
            <person name="Xu Y."/>
            <person name="Chain P."/>
            <person name="Chen A."/>
            <person name="Krypides N."/>
            <person name="Mavromatis K."/>
            <person name="Markowitz V."/>
            <person name="Szeto E."/>
            <person name="Ivanova N."/>
            <person name="Mikhailova N."/>
            <person name="Ovchinnikova G."/>
            <person name="Pagani I."/>
            <person name="Pati A."/>
            <person name="Goodwin L."/>
            <person name="Peters L."/>
            <person name="Pitluck S."/>
            <person name="Woyke T."/>
            <person name="Kerfeld C."/>
        </authorList>
    </citation>
    <scope>NUCLEOTIDE SEQUENCE [LARGE SCALE GENOMIC DNA]</scope>
    <source>
        <strain evidence="1 2">PCC 6304</strain>
    </source>
</reference>
<organism evidence="1 2">
    <name type="scientific">Oscillatoria acuminata PCC 6304</name>
    <dbReference type="NCBI Taxonomy" id="56110"/>
    <lineage>
        <taxon>Bacteria</taxon>
        <taxon>Bacillati</taxon>
        <taxon>Cyanobacteriota</taxon>
        <taxon>Cyanophyceae</taxon>
        <taxon>Oscillatoriophycideae</taxon>
        <taxon>Oscillatoriales</taxon>
        <taxon>Oscillatoriaceae</taxon>
        <taxon>Oscillatoria</taxon>
    </lineage>
</organism>
<dbReference type="SUPFAM" id="SSF47598">
    <property type="entry name" value="Ribbon-helix-helix"/>
    <property type="match status" value="1"/>
</dbReference>
<dbReference type="OrthoDB" id="428665at2"/>
<dbReference type="RefSeq" id="WP_015149493.1">
    <property type="nucleotide sequence ID" value="NC_019693.1"/>
</dbReference>
<sequence>MSELTLKLPETLHQQLTILATNEGVSLNQYIVLALTRQATFSSMIQMYSETELEQQQQEFESLVQKLGQVSPSEIESILASRQQIDPEIALTVEVVARLQDKLKKQRTEADQQDLAAFSLQYAATIFPEDEEMAE</sequence>
<accession>K9TKE4</accession>
<dbReference type="InterPro" id="IPR010985">
    <property type="entry name" value="Ribbon_hlx_hlx"/>
</dbReference>
<dbReference type="InterPro" id="IPR008651">
    <property type="entry name" value="Uncharacterised_HicB"/>
</dbReference>
<dbReference type="InParanoid" id="K9TKE4"/>
<dbReference type="Pfam" id="PF05534">
    <property type="entry name" value="HicB"/>
    <property type="match status" value="1"/>
</dbReference>
<dbReference type="HOGENOM" id="CLU_2144600_0_0_3"/>
<evidence type="ECO:0000313" key="2">
    <source>
        <dbReference type="Proteomes" id="UP000010367"/>
    </source>
</evidence>
<proteinExistence type="predicted"/>
<keyword evidence="2" id="KW-1185">Reference proteome</keyword>
<protein>
    <submittedName>
        <fullName evidence="1">Protein encoded in hypervariable junctions of pilus gene clusters</fullName>
    </submittedName>
</protein>
<dbReference type="Proteomes" id="UP000010367">
    <property type="component" value="Chromosome"/>
</dbReference>
<evidence type="ECO:0000313" key="1">
    <source>
        <dbReference type="EMBL" id="AFY82863.1"/>
    </source>
</evidence>
<name>K9TKE4_9CYAN</name>
<gene>
    <name evidence="1" type="ORF">Oscil6304_3288</name>
</gene>